<reference evidence="1 2" key="1">
    <citation type="submission" date="2018-11" db="EMBL/GenBank/DDBJ databases">
        <authorList>
            <consortium name="Pathogen Informatics"/>
        </authorList>
    </citation>
    <scope>NUCLEOTIDE SEQUENCE [LARGE SCALE GENOMIC DNA]</scope>
</reference>
<sequence length="111" mass="11805">MLNEMQPALLFSLSVVVVNVEVATEVSEVEVCPADVILVESVANFLGFEGAAVLVVVLMEAIAAFLESERTAGFVVRLGDLIAFFIEFEGPVVSFGDEFAFGFGIAEEIVG</sequence>
<keyword evidence="2" id="KW-1185">Reference proteome</keyword>
<evidence type="ECO:0000313" key="2">
    <source>
        <dbReference type="Proteomes" id="UP000270094"/>
    </source>
</evidence>
<gene>
    <name evidence="1" type="ORF">SVUK_LOCUS1489</name>
</gene>
<accession>A0A3P7HZF0</accession>
<evidence type="ECO:0000313" key="1">
    <source>
        <dbReference type="EMBL" id="VDM66491.1"/>
    </source>
</evidence>
<dbReference type="EMBL" id="UYYB01002941">
    <property type="protein sequence ID" value="VDM66491.1"/>
    <property type="molecule type" value="Genomic_DNA"/>
</dbReference>
<organism evidence="1 2">
    <name type="scientific">Strongylus vulgaris</name>
    <name type="common">Blood worm</name>
    <dbReference type="NCBI Taxonomy" id="40348"/>
    <lineage>
        <taxon>Eukaryota</taxon>
        <taxon>Metazoa</taxon>
        <taxon>Ecdysozoa</taxon>
        <taxon>Nematoda</taxon>
        <taxon>Chromadorea</taxon>
        <taxon>Rhabditida</taxon>
        <taxon>Rhabditina</taxon>
        <taxon>Rhabditomorpha</taxon>
        <taxon>Strongyloidea</taxon>
        <taxon>Strongylidae</taxon>
        <taxon>Strongylus</taxon>
    </lineage>
</organism>
<proteinExistence type="predicted"/>
<dbReference type="AlphaFoldDB" id="A0A3P7HZF0"/>
<dbReference type="Proteomes" id="UP000270094">
    <property type="component" value="Unassembled WGS sequence"/>
</dbReference>
<name>A0A3P7HZF0_STRVU</name>
<protein>
    <submittedName>
        <fullName evidence="1">Uncharacterized protein</fullName>
    </submittedName>
</protein>